<dbReference type="GO" id="GO:0110142">
    <property type="term" value="C:ubiquinone biosynthesis complex"/>
    <property type="evidence" value="ECO:0007669"/>
    <property type="project" value="UniProtKB-ARBA"/>
</dbReference>
<dbReference type="NCBIfam" id="TIGR01988">
    <property type="entry name" value="Ubi-OHases"/>
    <property type="match status" value="1"/>
</dbReference>
<proteinExistence type="inferred from homology"/>
<comment type="cofactor">
    <cofactor evidence="1">
        <name>FAD</name>
        <dbReference type="ChEBI" id="CHEBI:57692"/>
    </cofactor>
</comment>
<dbReference type="GO" id="GO:0071949">
    <property type="term" value="F:FAD binding"/>
    <property type="evidence" value="ECO:0007669"/>
    <property type="project" value="InterPro"/>
</dbReference>
<keyword evidence="4" id="KW-0274">FAD</keyword>
<comment type="similarity">
    <text evidence="2">Belongs to the UbiH/COQ6 family.</text>
</comment>
<reference evidence="8 9" key="1">
    <citation type="submission" date="2018-02" db="EMBL/GenBank/DDBJ databases">
        <authorList>
            <person name="Cohen D.B."/>
            <person name="Kent A.D."/>
        </authorList>
    </citation>
    <scope>NUCLEOTIDE SEQUENCE [LARGE SCALE GENOMIC DNA]</scope>
    <source>
        <strain evidence="8 9">CCAP 1448/3</strain>
    </source>
</reference>
<keyword evidence="6" id="KW-0503">Monooxygenase</keyword>
<dbReference type="InterPro" id="IPR002938">
    <property type="entry name" value="FAD-bd"/>
</dbReference>
<sequence length="431" mass="48131">MLEQLSQQRLSPEKYQPVPRQDFDCDLIVVGGGIVGTTLVAALKHSKLKVILVEAQAKSVSVAQGRAYVLSLLSGQIFEGIGIWNQISERVTTFQEIQISDADDPGIVHFTPQELGRNCLGYAAEHGVLLNALQQHIQDTANITWLCPAKVVKIDYQTDSVAVEVEINGEKRQLRSRLVVAADGAKSPMRQAVGIRTYGWRYWQSCVVATINTEFPHHNVAYERFWSTGPMGVLPLSGNRCQVVWTAPHGEAQALKDLEVGQFLQKLEYHTGGKLGKLSLVGERHLFPVQLLQSDRYTLNRLALIGDAAHCCHPVAGQGMNMGIRDAAALAEVLTTAYDKGEDIGSLKVLKRYQTWRKRENLWILAFTDFLDRIFSNNWLPIVGLRRLGLWMLRFIPMLKIYSLKLMTGLKGRHPKIAVNPVNRAVSTEKC</sequence>
<protein>
    <submittedName>
        <fullName evidence="8">2-octaprenyl-6-methoxyphenyl hydroxylase</fullName>
    </submittedName>
</protein>
<evidence type="ECO:0000256" key="4">
    <source>
        <dbReference type="ARBA" id="ARBA00022827"/>
    </source>
</evidence>
<dbReference type="PROSITE" id="PS01304">
    <property type="entry name" value="UBIH"/>
    <property type="match status" value="1"/>
</dbReference>
<dbReference type="Gene3D" id="3.50.50.60">
    <property type="entry name" value="FAD/NAD(P)-binding domain"/>
    <property type="match status" value="2"/>
</dbReference>
<evidence type="ECO:0000259" key="7">
    <source>
        <dbReference type="Pfam" id="PF01494"/>
    </source>
</evidence>
<keyword evidence="9" id="KW-1185">Reference proteome</keyword>
<evidence type="ECO:0000256" key="2">
    <source>
        <dbReference type="ARBA" id="ARBA00005349"/>
    </source>
</evidence>
<evidence type="ECO:0000313" key="8">
    <source>
        <dbReference type="EMBL" id="PSB02187.1"/>
    </source>
</evidence>
<evidence type="ECO:0000313" key="9">
    <source>
        <dbReference type="Proteomes" id="UP000238762"/>
    </source>
</evidence>
<evidence type="ECO:0000256" key="5">
    <source>
        <dbReference type="ARBA" id="ARBA00023002"/>
    </source>
</evidence>
<evidence type="ECO:0000256" key="6">
    <source>
        <dbReference type="ARBA" id="ARBA00023033"/>
    </source>
</evidence>
<dbReference type="InterPro" id="IPR036188">
    <property type="entry name" value="FAD/NAD-bd_sf"/>
</dbReference>
<keyword evidence="5" id="KW-0560">Oxidoreductase</keyword>
<keyword evidence="3" id="KW-0285">Flavoprotein</keyword>
<organism evidence="8 9">
    <name type="scientific">Merismopedia glauca CCAP 1448/3</name>
    <dbReference type="NCBI Taxonomy" id="1296344"/>
    <lineage>
        <taxon>Bacteria</taxon>
        <taxon>Bacillati</taxon>
        <taxon>Cyanobacteriota</taxon>
        <taxon>Cyanophyceae</taxon>
        <taxon>Synechococcales</taxon>
        <taxon>Merismopediaceae</taxon>
        <taxon>Merismopedia</taxon>
    </lineage>
</organism>
<evidence type="ECO:0000256" key="1">
    <source>
        <dbReference type="ARBA" id="ARBA00001974"/>
    </source>
</evidence>
<dbReference type="PANTHER" id="PTHR43876">
    <property type="entry name" value="UBIQUINONE BIOSYNTHESIS MONOOXYGENASE COQ6, MITOCHONDRIAL"/>
    <property type="match status" value="1"/>
</dbReference>
<feature type="domain" description="FAD-binding" evidence="7">
    <location>
        <begin position="25"/>
        <end position="357"/>
    </location>
</feature>
<evidence type="ECO:0000256" key="3">
    <source>
        <dbReference type="ARBA" id="ARBA00022630"/>
    </source>
</evidence>
<dbReference type="RefSeq" id="WP_106289376.1">
    <property type="nucleotide sequence ID" value="NZ_CAWNTC010000092.1"/>
</dbReference>
<dbReference type="InterPro" id="IPR051205">
    <property type="entry name" value="UbiH/COQ6_monooxygenase"/>
</dbReference>
<dbReference type="EMBL" id="PVWJ01000070">
    <property type="protein sequence ID" value="PSB02187.1"/>
    <property type="molecule type" value="Genomic_DNA"/>
</dbReference>
<accession>A0A2T1C209</accession>
<name>A0A2T1C209_9CYAN</name>
<dbReference type="Pfam" id="PF01494">
    <property type="entry name" value="FAD_binding_3"/>
    <property type="match status" value="1"/>
</dbReference>
<gene>
    <name evidence="8" type="ORF">C7B64_14510</name>
</gene>
<dbReference type="InterPro" id="IPR018168">
    <property type="entry name" value="Ubi_Hdrlase_CS"/>
</dbReference>
<dbReference type="Proteomes" id="UP000238762">
    <property type="component" value="Unassembled WGS sequence"/>
</dbReference>
<dbReference type="SUPFAM" id="SSF51905">
    <property type="entry name" value="FAD/NAD(P)-binding domain"/>
    <property type="match status" value="1"/>
</dbReference>
<dbReference type="OrthoDB" id="9766816at2"/>
<dbReference type="GO" id="GO:0004497">
    <property type="term" value="F:monooxygenase activity"/>
    <property type="evidence" value="ECO:0007669"/>
    <property type="project" value="UniProtKB-KW"/>
</dbReference>
<dbReference type="AlphaFoldDB" id="A0A2T1C209"/>
<dbReference type="PANTHER" id="PTHR43876:SF7">
    <property type="entry name" value="UBIQUINONE BIOSYNTHESIS MONOOXYGENASE COQ6, MITOCHONDRIAL"/>
    <property type="match status" value="1"/>
</dbReference>
<comment type="caution">
    <text evidence="8">The sequence shown here is derived from an EMBL/GenBank/DDBJ whole genome shotgun (WGS) entry which is preliminary data.</text>
</comment>
<reference evidence="8 9" key="2">
    <citation type="submission" date="2018-03" db="EMBL/GenBank/DDBJ databases">
        <title>The ancient ancestry and fast evolution of plastids.</title>
        <authorList>
            <person name="Moore K.R."/>
            <person name="Magnabosco C."/>
            <person name="Momper L."/>
            <person name="Gold D.A."/>
            <person name="Bosak T."/>
            <person name="Fournier G.P."/>
        </authorList>
    </citation>
    <scope>NUCLEOTIDE SEQUENCE [LARGE SCALE GENOMIC DNA]</scope>
    <source>
        <strain evidence="8 9">CCAP 1448/3</strain>
    </source>
</reference>
<dbReference type="FunFam" id="3.50.50.60:FF:000021">
    <property type="entry name" value="Ubiquinone biosynthesis monooxygenase COQ6"/>
    <property type="match status" value="1"/>
</dbReference>
<dbReference type="PRINTS" id="PR00420">
    <property type="entry name" value="RNGMNOXGNASE"/>
</dbReference>
<dbReference type="GO" id="GO:0016705">
    <property type="term" value="F:oxidoreductase activity, acting on paired donors, with incorporation or reduction of molecular oxygen"/>
    <property type="evidence" value="ECO:0007669"/>
    <property type="project" value="InterPro"/>
</dbReference>
<dbReference type="InterPro" id="IPR010971">
    <property type="entry name" value="UbiH/COQ6"/>
</dbReference>
<dbReference type="GO" id="GO:0006744">
    <property type="term" value="P:ubiquinone biosynthetic process"/>
    <property type="evidence" value="ECO:0007669"/>
    <property type="project" value="InterPro"/>
</dbReference>
<dbReference type="NCBIfam" id="NF005612">
    <property type="entry name" value="PRK07364.1"/>
    <property type="match status" value="1"/>
</dbReference>